<dbReference type="PROSITE" id="PS51257">
    <property type="entry name" value="PROKAR_LIPOPROTEIN"/>
    <property type="match status" value="1"/>
</dbReference>
<feature type="transmembrane region" description="Helical" evidence="5">
    <location>
        <begin position="27"/>
        <end position="46"/>
    </location>
</feature>
<keyword evidence="8" id="KW-1185">Reference proteome</keyword>
<feature type="domain" description="Sodium/calcium exchanger membrane region" evidence="6">
    <location>
        <begin position="211"/>
        <end position="353"/>
    </location>
</feature>
<proteinExistence type="predicted"/>
<feature type="transmembrane region" description="Helical" evidence="5">
    <location>
        <begin position="58"/>
        <end position="81"/>
    </location>
</feature>
<feature type="transmembrane region" description="Helical" evidence="5">
    <location>
        <begin position="278"/>
        <end position="301"/>
    </location>
</feature>
<name>A0ABX7MBN4_9RHOO</name>
<feature type="transmembrane region" description="Helical" evidence="5">
    <location>
        <begin position="93"/>
        <end position="115"/>
    </location>
</feature>
<evidence type="ECO:0000256" key="3">
    <source>
        <dbReference type="ARBA" id="ARBA00022989"/>
    </source>
</evidence>
<dbReference type="PANTHER" id="PTHR37958">
    <property type="entry name" value="SODIUM-POTASSIUM/PROTON ANTIPORTER CHAA"/>
    <property type="match status" value="1"/>
</dbReference>
<reference evidence="7 8" key="1">
    <citation type="submission" date="2021-02" db="EMBL/GenBank/DDBJ databases">
        <title>Niveibacterium changnyeongensis HC41.</title>
        <authorList>
            <person name="Kang M."/>
        </authorList>
    </citation>
    <scope>NUCLEOTIDE SEQUENCE [LARGE SCALE GENOMIC DNA]</scope>
    <source>
        <strain evidence="7 8">HC41</strain>
    </source>
</reference>
<protein>
    <recommendedName>
        <fullName evidence="6">Sodium/calcium exchanger membrane region domain-containing protein</fullName>
    </recommendedName>
</protein>
<evidence type="ECO:0000313" key="7">
    <source>
        <dbReference type="EMBL" id="QSI78286.1"/>
    </source>
</evidence>
<dbReference type="PANTHER" id="PTHR37958:SF1">
    <property type="entry name" value="SODIUM-POTASSIUM_PROTON ANTIPORTER CHAA"/>
    <property type="match status" value="1"/>
</dbReference>
<evidence type="ECO:0000313" key="8">
    <source>
        <dbReference type="Proteomes" id="UP000663570"/>
    </source>
</evidence>
<evidence type="ECO:0000256" key="5">
    <source>
        <dbReference type="SAM" id="Phobius"/>
    </source>
</evidence>
<keyword evidence="2 5" id="KW-0812">Transmembrane</keyword>
<organism evidence="7 8">
    <name type="scientific">Niveibacterium microcysteis</name>
    <dbReference type="NCBI Taxonomy" id="2811415"/>
    <lineage>
        <taxon>Bacteria</taxon>
        <taxon>Pseudomonadati</taxon>
        <taxon>Pseudomonadota</taxon>
        <taxon>Betaproteobacteria</taxon>
        <taxon>Rhodocyclales</taxon>
        <taxon>Rhodocyclaceae</taxon>
        <taxon>Niveibacterium</taxon>
    </lineage>
</organism>
<evidence type="ECO:0000259" key="6">
    <source>
        <dbReference type="Pfam" id="PF01699"/>
    </source>
</evidence>
<gene>
    <name evidence="7" type="ORF">JY500_06545</name>
</gene>
<feature type="transmembrane region" description="Helical" evidence="5">
    <location>
        <begin position="127"/>
        <end position="147"/>
    </location>
</feature>
<sequence>MRHWPLLVPVVAIALLGAALNLPLGTALTIACVVALMAVVIAAVHHAEVVAHRVGEPFGTLVLALAITVIEVALIVSMMLAGGPEKAAVARDSVYATVMIICTGVIGACLAAGALRHREQSFRTEGAGPALAALVTMATMVLVLPIFTTSAPIAQYSTSQLVFIAAASLVLWAVFVFVQTVRHRDYFLPPDDAHDADTHASPPSKAAALASFGLLLVSLVAVVGLAKVLSPQIEAAVAAAGAPQSVIGIAIAMLVLLPETTAALRAAMANRLQTSMNLALGSALASIGLTIPVVVLAAVWFDLPLVLGLDPKDLVLLALACLVSTITLGTGRTNLMQGAVHLVIFAAFLFLSLVP</sequence>
<evidence type="ECO:0000256" key="2">
    <source>
        <dbReference type="ARBA" id="ARBA00022692"/>
    </source>
</evidence>
<dbReference type="EMBL" id="CP071060">
    <property type="protein sequence ID" value="QSI78286.1"/>
    <property type="molecule type" value="Genomic_DNA"/>
</dbReference>
<evidence type="ECO:0000256" key="1">
    <source>
        <dbReference type="ARBA" id="ARBA00004141"/>
    </source>
</evidence>
<feature type="transmembrane region" description="Helical" evidence="5">
    <location>
        <begin position="206"/>
        <end position="229"/>
    </location>
</feature>
<accession>A0ABX7MBN4</accession>
<dbReference type="Pfam" id="PF01699">
    <property type="entry name" value="Na_Ca_ex"/>
    <property type="match status" value="2"/>
</dbReference>
<feature type="transmembrane region" description="Helical" evidence="5">
    <location>
        <begin position="159"/>
        <end position="178"/>
    </location>
</feature>
<keyword evidence="4 5" id="KW-0472">Membrane</keyword>
<dbReference type="RefSeq" id="WP_206255617.1">
    <property type="nucleotide sequence ID" value="NZ_CP071060.1"/>
</dbReference>
<comment type="subcellular location">
    <subcellularLocation>
        <location evidence="1">Membrane</location>
        <topology evidence="1">Multi-pass membrane protein</topology>
    </subcellularLocation>
</comment>
<evidence type="ECO:0000256" key="4">
    <source>
        <dbReference type="ARBA" id="ARBA00023136"/>
    </source>
</evidence>
<dbReference type="InterPro" id="IPR004837">
    <property type="entry name" value="NaCa_Exmemb"/>
</dbReference>
<keyword evidence="3 5" id="KW-1133">Transmembrane helix</keyword>
<feature type="transmembrane region" description="Helical" evidence="5">
    <location>
        <begin position="313"/>
        <end position="331"/>
    </location>
</feature>
<feature type="transmembrane region" description="Helical" evidence="5">
    <location>
        <begin position="235"/>
        <end position="257"/>
    </location>
</feature>
<feature type="transmembrane region" description="Helical" evidence="5">
    <location>
        <begin position="338"/>
        <end position="354"/>
    </location>
</feature>
<dbReference type="InterPro" id="IPR052946">
    <property type="entry name" value="Alkaline_pH_Ca-Antiporter"/>
</dbReference>
<feature type="domain" description="Sodium/calcium exchanger membrane region" evidence="6">
    <location>
        <begin position="26"/>
        <end position="180"/>
    </location>
</feature>
<dbReference type="Proteomes" id="UP000663570">
    <property type="component" value="Chromosome"/>
</dbReference>